<gene>
    <name evidence="10" type="primary">accB</name>
    <name evidence="10" type="ORF">CLHOM_25470</name>
</gene>
<dbReference type="PROSITE" id="PS50968">
    <property type="entry name" value="BIOTINYL_LIPOYL"/>
    <property type="match status" value="1"/>
</dbReference>
<keyword evidence="6 8" id="KW-0275">Fatty acid biosynthesis</keyword>
<evidence type="ECO:0000256" key="6">
    <source>
        <dbReference type="ARBA" id="ARBA00023160"/>
    </source>
</evidence>
<evidence type="ECO:0000256" key="8">
    <source>
        <dbReference type="RuleBase" id="RU364072"/>
    </source>
</evidence>
<dbReference type="Proteomes" id="UP000037043">
    <property type="component" value="Unassembled WGS sequence"/>
</dbReference>
<dbReference type="STRING" id="36844.SAMN04488501_12328"/>
<reference evidence="11" key="1">
    <citation type="submission" date="2015-08" db="EMBL/GenBank/DDBJ databases">
        <title>Genome sequence of the strict anaerobe Clostridium homopropionicum LuHBu1 (DSM 5847T).</title>
        <authorList>
            <person name="Poehlein A."/>
            <person name="Beck M."/>
            <person name="Schiel-Bengelsdorf B."/>
            <person name="Bengelsdorf F.R."/>
            <person name="Daniel R."/>
            <person name="Duerre P."/>
        </authorList>
    </citation>
    <scope>NUCLEOTIDE SEQUENCE [LARGE SCALE GENOMIC DNA]</scope>
    <source>
        <strain evidence="11">DSM 5847</strain>
    </source>
</reference>
<dbReference type="SUPFAM" id="SSF51230">
    <property type="entry name" value="Single hybrid motif"/>
    <property type="match status" value="1"/>
</dbReference>
<proteinExistence type="predicted"/>
<dbReference type="EMBL" id="LHUR01000029">
    <property type="protein sequence ID" value="KOA19052.1"/>
    <property type="molecule type" value="Genomic_DNA"/>
</dbReference>
<keyword evidence="11" id="KW-1185">Reference proteome</keyword>
<dbReference type="CDD" id="cd06850">
    <property type="entry name" value="biotinyl_domain"/>
    <property type="match status" value="1"/>
</dbReference>
<dbReference type="Pfam" id="PF00364">
    <property type="entry name" value="Biotin_lipoyl"/>
    <property type="match status" value="1"/>
</dbReference>
<dbReference type="PROSITE" id="PS00188">
    <property type="entry name" value="BIOTIN"/>
    <property type="match status" value="1"/>
</dbReference>
<evidence type="ECO:0000313" key="10">
    <source>
        <dbReference type="EMBL" id="KOA19052.1"/>
    </source>
</evidence>
<dbReference type="UniPathway" id="UPA00094"/>
<comment type="function">
    <text evidence="8">This protein is a component of the acetyl coenzyme A carboxylase complex; first, biotin carboxylase catalyzes the carboxylation of the carrier protein and then the transcarboxylase transfers the carboxyl group to form malonyl-CoA.</text>
</comment>
<organism evidence="10 11">
    <name type="scientific">Clostridium homopropionicum DSM 5847</name>
    <dbReference type="NCBI Taxonomy" id="1121318"/>
    <lineage>
        <taxon>Bacteria</taxon>
        <taxon>Bacillati</taxon>
        <taxon>Bacillota</taxon>
        <taxon>Clostridia</taxon>
        <taxon>Eubacteriales</taxon>
        <taxon>Clostridiaceae</taxon>
        <taxon>Clostridium</taxon>
    </lineage>
</organism>
<keyword evidence="4 8" id="KW-0276">Fatty acid metabolism</keyword>
<dbReference type="RefSeq" id="WP_052222049.1">
    <property type="nucleotide sequence ID" value="NZ_LHUR01000029.1"/>
</dbReference>
<sequence length="163" mass="18168">MDYKSIQELIKTVSDSNLTSFEIEAEGIRIKMGKVEKVQIESTNPVKNIDTAVNTNDVMKEVSFEKASVDTKVEVVDNVKTDGTALTIKSPIVGTFYASSSPKEEPFVKVGKRVNKGDTICIIEAMKLMNEIEAEDNFEILDILVENEQMVEYGQPLFKVAKL</sequence>
<dbReference type="GO" id="GO:0003989">
    <property type="term" value="F:acetyl-CoA carboxylase activity"/>
    <property type="evidence" value="ECO:0007669"/>
    <property type="project" value="InterPro"/>
</dbReference>
<dbReference type="NCBIfam" id="TIGR00531">
    <property type="entry name" value="BCCP"/>
    <property type="match status" value="1"/>
</dbReference>
<dbReference type="InterPro" id="IPR050709">
    <property type="entry name" value="Biotin_Carboxyl_Carrier/Decarb"/>
</dbReference>
<evidence type="ECO:0000313" key="11">
    <source>
        <dbReference type="Proteomes" id="UP000037043"/>
    </source>
</evidence>
<dbReference type="PATRIC" id="fig|1121318.3.peg.2565"/>
<evidence type="ECO:0000259" key="9">
    <source>
        <dbReference type="PROSITE" id="PS50968"/>
    </source>
</evidence>
<name>A0A0L6Z7V7_9CLOT</name>
<dbReference type="InterPro" id="IPR011053">
    <property type="entry name" value="Single_hybrid_motif"/>
</dbReference>
<comment type="caution">
    <text evidence="10">The sequence shown here is derived from an EMBL/GenBank/DDBJ whole genome shotgun (WGS) entry which is preliminary data.</text>
</comment>
<keyword evidence="7 8" id="KW-0092">Biotin</keyword>
<keyword evidence="5 8" id="KW-0443">Lipid metabolism</keyword>
<dbReference type="PANTHER" id="PTHR45266:SF3">
    <property type="entry name" value="OXALOACETATE DECARBOXYLASE ALPHA CHAIN"/>
    <property type="match status" value="1"/>
</dbReference>
<protein>
    <recommendedName>
        <fullName evidence="2 8">Biotin carboxyl carrier protein of acetyl-CoA carboxylase</fullName>
    </recommendedName>
</protein>
<evidence type="ECO:0000256" key="3">
    <source>
        <dbReference type="ARBA" id="ARBA00022516"/>
    </source>
</evidence>
<evidence type="ECO:0000256" key="4">
    <source>
        <dbReference type="ARBA" id="ARBA00022832"/>
    </source>
</evidence>
<dbReference type="InterPro" id="IPR001882">
    <property type="entry name" value="Biotin_BS"/>
</dbReference>
<evidence type="ECO:0000256" key="2">
    <source>
        <dbReference type="ARBA" id="ARBA00017562"/>
    </source>
</evidence>
<evidence type="ECO:0000256" key="5">
    <source>
        <dbReference type="ARBA" id="ARBA00023098"/>
    </source>
</evidence>
<comment type="pathway">
    <text evidence="1 8">Lipid metabolism; fatty acid biosynthesis.</text>
</comment>
<dbReference type="Gene3D" id="2.40.50.100">
    <property type="match status" value="1"/>
</dbReference>
<keyword evidence="3 8" id="KW-0444">Lipid biosynthesis</keyword>
<dbReference type="GO" id="GO:0006633">
    <property type="term" value="P:fatty acid biosynthetic process"/>
    <property type="evidence" value="ECO:0007669"/>
    <property type="project" value="UniProtKB-UniPathway"/>
</dbReference>
<dbReference type="GO" id="GO:0009317">
    <property type="term" value="C:acetyl-CoA carboxylase complex"/>
    <property type="evidence" value="ECO:0007669"/>
    <property type="project" value="InterPro"/>
</dbReference>
<accession>A0A0L6Z7V7</accession>
<evidence type="ECO:0000256" key="7">
    <source>
        <dbReference type="ARBA" id="ARBA00023267"/>
    </source>
</evidence>
<dbReference type="AlphaFoldDB" id="A0A0L6Z7V7"/>
<dbReference type="InterPro" id="IPR001249">
    <property type="entry name" value="AcCoA_biotinCC"/>
</dbReference>
<dbReference type="InterPro" id="IPR000089">
    <property type="entry name" value="Biotin_lipoyl"/>
</dbReference>
<dbReference type="PANTHER" id="PTHR45266">
    <property type="entry name" value="OXALOACETATE DECARBOXYLASE ALPHA CHAIN"/>
    <property type="match status" value="1"/>
</dbReference>
<evidence type="ECO:0000256" key="1">
    <source>
        <dbReference type="ARBA" id="ARBA00005194"/>
    </source>
</evidence>
<dbReference type="PRINTS" id="PR01071">
    <property type="entry name" value="ACOABIOTINCC"/>
</dbReference>
<feature type="domain" description="Lipoyl-binding" evidence="9">
    <location>
        <begin position="85"/>
        <end position="161"/>
    </location>
</feature>